<reference evidence="3" key="1">
    <citation type="journal article" date="2019" name="Int. J. Syst. Evol. Microbiol.">
        <title>The Global Catalogue of Microorganisms (GCM) 10K type strain sequencing project: providing services to taxonomists for standard genome sequencing and annotation.</title>
        <authorList>
            <consortium name="The Broad Institute Genomics Platform"/>
            <consortium name="The Broad Institute Genome Sequencing Center for Infectious Disease"/>
            <person name="Wu L."/>
            <person name="Ma J."/>
        </authorList>
    </citation>
    <scope>NUCLEOTIDE SEQUENCE [LARGE SCALE GENOMIC DNA]</scope>
    <source>
        <strain evidence="3">JCM 17705</strain>
    </source>
</reference>
<comment type="caution">
    <text evidence="2">The sequence shown here is derived from an EMBL/GenBank/DDBJ whole genome shotgun (WGS) entry which is preliminary data.</text>
</comment>
<keyword evidence="3" id="KW-1185">Reference proteome</keyword>
<dbReference type="EMBL" id="BAABFT010000004">
    <property type="protein sequence ID" value="GAA4319512.1"/>
    <property type="molecule type" value="Genomic_DNA"/>
</dbReference>
<evidence type="ECO:0008006" key="4">
    <source>
        <dbReference type="Google" id="ProtNLM"/>
    </source>
</evidence>
<proteinExistence type="predicted"/>
<evidence type="ECO:0000313" key="2">
    <source>
        <dbReference type="EMBL" id="GAA4319512.1"/>
    </source>
</evidence>
<dbReference type="PROSITE" id="PS51257">
    <property type="entry name" value="PROKAR_LIPOPROTEIN"/>
    <property type="match status" value="1"/>
</dbReference>
<accession>A0ABP8G8S4</accession>
<gene>
    <name evidence="2" type="ORF">GCM10023149_18240</name>
</gene>
<organism evidence="2 3">
    <name type="scientific">Mucilaginibacter gynuensis</name>
    <dbReference type="NCBI Taxonomy" id="1302236"/>
    <lineage>
        <taxon>Bacteria</taxon>
        <taxon>Pseudomonadati</taxon>
        <taxon>Bacteroidota</taxon>
        <taxon>Sphingobacteriia</taxon>
        <taxon>Sphingobacteriales</taxon>
        <taxon>Sphingobacteriaceae</taxon>
        <taxon>Mucilaginibacter</taxon>
    </lineage>
</organism>
<evidence type="ECO:0000256" key="1">
    <source>
        <dbReference type="SAM" id="SignalP"/>
    </source>
</evidence>
<feature type="chain" id="PRO_5046774792" description="Lipoprotein" evidence="1">
    <location>
        <begin position="23"/>
        <end position="121"/>
    </location>
</feature>
<protein>
    <recommendedName>
        <fullName evidence="4">Lipoprotein</fullName>
    </recommendedName>
</protein>
<evidence type="ECO:0000313" key="3">
    <source>
        <dbReference type="Proteomes" id="UP001500582"/>
    </source>
</evidence>
<sequence>MKKLHVFIMVICLLAITTSCHRGNVTSITSNADGYKTKIEYSGRIVFNEEKTAIADMSPNSYLKYDEDGKELTAESDSKSRIIYVIDGKVKNGKLDEADQEFLSHAIKIITKQQAKLKAGK</sequence>
<name>A0ABP8G8S4_9SPHI</name>
<feature type="signal peptide" evidence="1">
    <location>
        <begin position="1"/>
        <end position="22"/>
    </location>
</feature>
<keyword evidence="1" id="KW-0732">Signal</keyword>
<dbReference type="RefSeq" id="WP_345210735.1">
    <property type="nucleotide sequence ID" value="NZ_BAABFT010000004.1"/>
</dbReference>
<dbReference type="Proteomes" id="UP001500582">
    <property type="component" value="Unassembled WGS sequence"/>
</dbReference>